<reference evidence="9" key="1">
    <citation type="submission" date="2022-01" db="UniProtKB">
        <authorList>
            <consortium name="EnsemblMetazoa"/>
        </authorList>
    </citation>
    <scope>IDENTIFICATION</scope>
</reference>
<evidence type="ECO:0000256" key="7">
    <source>
        <dbReference type="SAM" id="MobiDB-lite"/>
    </source>
</evidence>
<keyword evidence="10" id="KW-1185">Reference proteome</keyword>
<dbReference type="Pfam" id="PF02847">
    <property type="entry name" value="MA3"/>
    <property type="match status" value="2"/>
</dbReference>
<dbReference type="RefSeq" id="XP_014255099.1">
    <property type="nucleotide sequence ID" value="XM_014399613.2"/>
</dbReference>
<comment type="similarity">
    <text evidence="2">Belongs to the PDCD4 family.</text>
</comment>
<evidence type="ECO:0000256" key="5">
    <source>
        <dbReference type="ARBA" id="ARBA00022737"/>
    </source>
</evidence>
<dbReference type="GeneID" id="106669835"/>
<name>A0A8I6S1B9_CIMLE</name>
<dbReference type="FunFam" id="1.25.40.180:FF:000008">
    <property type="entry name" value="Programmed cell death protein 4"/>
    <property type="match status" value="1"/>
</dbReference>
<dbReference type="InterPro" id="IPR039778">
    <property type="entry name" value="PDCD4"/>
</dbReference>
<evidence type="ECO:0000256" key="6">
    <source>
        <dbReference type="ARBA" id="ARBA00023242"/>
    </source>
</evidence>
<evidence type="ECO:0000256" key="2">
    <source>
        <dbReference type="ARBA" id="ARBA00005497"/>
    </source>
</evidence>
<dbReference type="EnsemblMetazoa" id="XM_014399613.2">
    <property type="protein sequence ID" value="XP_014255099.1"/>
    <property type="gene ID" value="LOC106669835"/>
</dbReference>
<feature type="domain" description="MI" evidence="8">
    <location>
        <begin position="306"/>
        <end position="429"/>
    </location>
</feature>
<dbReference type="Proteomes" id="UP000494040">
    <property type="component" value="Unassembled WGS sequence"/>
</dbReference>
<protein>
    <recommendedName>
        <fullName evidence="3">Programmed cell death protein 4</fullName>
    </recommendedName>
</protein>
<comment type="subcellular location">
    <subcellularLocation>
        <location evidence="1">Cytoplasm</location>
    </subcellularLocation>
</comment>
<dbReference type="AlphaFoldDB" id="A0A8I6S1B9"/>
<dbReference type="OMA" id="NQDDCEF"/>
<evidence type="ECO:0000259" key="8">
    <source>
        <dbReference type="PROSITE" id="PS51366"/>
    </source>
</evidence>
<dbReference type="InterPro" id="IPR016024">
    <property type="entry name" value="ARM-type_fold"/>
</dbReference>
<dbReference type="CTD" id="27250"/>
<sequence>MEEEIMENLENLEEGQVALGQGSRAELSKSAEELSTSVPDVRLKRKAKRLTRHLSKDGTLTNGAHMAPAQVQRNWKNTRRPRNGRRRGLPKKGGAGGKGVWGKLGSELEEEDLDRNDPNYDSDSLDNGDIELTPIIPEASDEELRNVADLIIREYYEHGDTNEVIIALEDLNFSNKKHMIPQLAIEIAFDHKPSHREMTSVLVSDLYGRIVKQRDIATAFDILLANLPDLILDTPDAPVVLGNFLARAIADDCIPPKVIQVFKEKADTDLARQTLQRADTLLSMKHGLVRLDNVWGVGGGLRPVKYLIRQMNLLLQEYLSSGDLKEATRCLLDLEVPHFHHELVYEVIVMTLEALNVHVEEAMCKLLKSMCDAIIITPDMMERGFCRVYDDIPDILLDVPLAATVLERFIGLCHKAGIISDQLVKRMPFRGRKRFVSEGDGGRIKELIVN</sequence>
<keyword evidence="5" id="KW-0677">Repeat</keyword>
<dbReference type="PROSITE" id="PS51366">
    <property type="entry name" value="MI"/>
    <property type="match status" value="2"/>
</dbReference>
<keyword evidence="4" id="KW-0963">Cytoplasm</keyword>
<evidence type="ECO:0000313" key="9">
    <source>
        <dbReference type="EnsemblMetazoa" id="XP_014255099.1"/>
    </source>
</evidence>
<dbReference type="OrthoDB" id="414546at2759"/>
<dbReference type="InterPro" id="IPR003891">
    <property type="entry name" value="Initiation_fac_eIF4g_MI"/>
</dbReference>
<feature type="region of interest" description="Disordered" evidence="7">
    <location>
        <begin position="1"/>
        <end position="37"/>
    </location>
</feature>
<feature type="compositionally biased region" description="Basic residues" evidence="7">
    <location>
        <begin position="76"/>
        <end position="90"/>
    </location>
</feature>
<proteinExistence type="inferred from homology"/>
<feature type="compositionally biased region" description="Acidic residues" evidence="7">
    <location>
        <begin position="1"/>
        <end position="13"/>
    </location>
</feature>
<dbReference type="GO" id="GO:0045892">
    <property type="term" value="P:negative regulation of DNA-templated transcription"/>
    <property type="evidence" value="ECO:0007669"/>
    <property type="project" value="InterPro"/>
</dbReference>
<dbReference type="FunFam" id="1.25.40.180:FF:000009">
    <property type="entry name" value="programmed cell death protein 4"/>
    <property type="match status" value="1"/>
</dbReference>
<evidence type="ECO:0000256" key="4">
    <source>
        <dbReference type="ARBA" id="ARBA00022490"/>
    </source>
</evidence>
<dbReference type="SUPFAM" id="SSF48371">
    <property type="entry name" value="ARM repeat"/>
    <property type="match status" value="2"/>
</dbReference>
<accession>A0A8I6S1B9</accession>
<evidence type="ECO:0000256" key="3">
    <source>
        <dbReference type="ARBA" id="ARBA00014414"/>
    </source>
</evidence>
<dbReference type="PANTHER" id="PTHR12626">
    <property type="entry name" value="PROGRAMMED CELL DEATH 4"/>
    <property type="match status" value="1"/>
</dbReference>
<feature type="domain" description="MI" evidence="8">
    <location>
        <begin position="143"/>
        <end position="264"/>
    </location>
</feature>
<dbReference type="PANTHER" id="PTHR12626:SF0">
    <property type="entry name" value="PROGRAMMED CELL DEATH PROTEIN 4"/>
    <property type="match status" value="1"/>
</dbReference>
<dbReference type="Gene3D" id="1.25.40.180">
    <property type="match status" value="2"/>
</dbReference>
<dbReference type="SMART" id="SM00544">
    <property type="entry name" value="MA3"/>
    <property type="match status" value="2"/>
</dbReference>
<feature type="region of interest" description="Disordered" evidence="7">
    <location>
        <begin position="75"/>
        <end position="128"/>
    </location>
</feature>
<dbReference type="GO" id="GO:0005829">
    <property type="term" value="C:cytosol"/>
    <property type="evidence" value="ECO:0007669"/>
    <property type="project" value="TreeGrafter"/>
</dbReference>
<evidence type="ECO:0000313" key="10">
    <source>
        <dbReference type="Proteomes" id="UP000494040"/>
    </source>
</evidence>
<keyword evidence="6" id="KW-0539">Nucleus</keyword>
<dbReference type="KEGG" id="clec:106669835"/>
<organism evidence="9 10">
    <name type="scientific">Cimex lectularius</name>
    <name type="common">Bed bug</name>
    <name type="synonym">Acanthia lectularia</name>
    <dbReference type="NCBI Taxonomy" id="79782"/>
    <lineage>
        <taxon>Eukaryota</taxon>
        <taxon>Metazoa</taxon>
        <taxon>Ecdysozoa</taxon>
        <taxon>Arthropoda</taxon>
        <taxon>Hexapoda</taxon>
        <taxon>Insecta</taxon>
        <taxon>Pterygota</taxon>
        <taxon>Neoptera</taxon>
        <taxon>Paraneoptera</taxon>
        <taxon>Hemiptera</taxon>
        <taxon>Heteroptera</taxon>
        <taxon>Panheteroptera</taxon>
        <taxon>Cimicomorpha</taxon>
        <taxon>Cimicidae</taxon>
        <taxon>Cimex</taxon>
    </lineage>
</organism>
<dbReference type="GO" id="GO:0005634">
    <property type="term" value="C:nucleus"/>
    <property type="evidence" value="ECO:0007669"/>
    <property type="project" value="TreeGrafter"/>
</dbReference>
<evidence type="ECO:0000256" key="1">
    <source>
        <dbReference type="ARBA" id="ARBA00004496"/>
    </source>
</evidence>
<feature type="compositionally biased region" description="Gly residues" evidence="7">
    <location>
        <begin position="91"/>
        <end position="102"/>
    </location>
</feature>